<evidence type="ECO:0000313" key="2">
    <source>
        <dbReference type="Proteomes" id="UP001234989"/>
    </source>
</evidence>
<reference evidence="1" key="1">
    <citation type="submission" date="2023-08" db="EMBL/GenBank/DDBJ databases">
        <title>A de novo genome assembly of Solanum verrucosum Schlechtendal, a Mexican diploid species geographically isolated from the other diploid A-genome species in potato relatives.</title>
        <authorList>
            <person name="Hosaka K."/>
        </authorList>
    </citation>
    <scope>NUCLEOTIDE SEQUENCE</scope>
    <source>
        <tissue evidence="1">Young leaves</tissue>
    </source>
</reference>
<evidence type="ECO:0000313" key="1">
    <source>
        <dbReference type="EMBL" id="WMV33731.1"/>
    </source>
</evidence>
<accession>A0AAF0R8J5</accession>
<name>A0AAF0R8J5_SOLVR</name>
<dbReference type="Proteomes" id="UP001234989">
    <property type="component" value="Chromosome 6"/>
</dbReference>
<dbReference type="AlphaFoldDB" id="A0AAF0R8J5"/>
<organism evidence="1 2">
    <name type="scientific">Solanum verrucosum</name>
    <dbReference type="NCBI Taxonomy" id="315347"/>
    <lineage>
        <taxon>Eukaryota</taxon>
        <taxon>Viridiplantae</taxon>
        <taxon>Streptophyta</taxon>
        <taxon>Embryophyta</taxon>
        <taxon>Tracheophyta</taxon>
        <taxon>Spermatophyta</taxon>
        <taxon>Magnoliopsida</taxon>
        <taxon>eudicotyledons</taxon>
        <taxon>Gunneridae</taxon>
        <taxon>Pentapetalae</taxon>
        <taxon>asterids</taxon>
        <taxon>lamiids</taxon>
        <taxon>Solanales</taxon>
        <taxon>Solanaceae</taxon>
        <taxon>Solanoideae</taxon>
        <taxon>Solaneae</taxon>
        <taxon>Solanum</taxon>
    </lineage>
</organism>
<sequence length="142" mass="15670">MLFMISLVLVETLFDHIVDRVKRNLVGARTIQWARVDDDLVVFNEDMVDTTVRVGVNIGVGVGVGVDVGGGIYVGAGIGGQSVGDTSYSRCSDFLCEKFKKRDDDSIIYLQKLSEVVNGFKYKRGRGGRVILSNKIRHPYTP</sequence>
<protein>
    <submittedName>
        <fullName evidence="1">Uncharacterized protein</fullName>
    </submittedName>
</protein>
<dbReference type="EMBL" id="CP133617">
    <property type="protein sequence ID" value="WMV33731.1"/>
    <property type="molecule type" value="Genomic_DNA"/>
</dbReference>
<gene>
    <name evidence="1" type="ORF">MTR67_027116</name>
</gene>
<keyword evidence="2" id="KW-1185">Reference proteome</keyword>
<proteinExistence type="predicted"/>